<proteinExistence type="predicted"/>
<sequence length="107" mass="11843">LKSNREKSQSLDCLLSAWIDLYSRNQSFLVEGIQRLIVNAEVSSAAVYALSIIVNALINVKGIGSGHALFFVRNKLLTLYSSKNAEELLESDVLAVNLLLKANCFER</sequence>
<dbReference type="InterPro" id="IPR026053">
    <property type="entry name" value="HPS1"/>
</dbReference>
<protein>
    <submittedName>
        <fullName evidence="1">Uncharacterized protein</fullName>
    </submittedName>
</protein>
<dbReference type="Proteomes" id="UP000326759">
    <property type="component" value="Unassembled WGS sequence"/>
</dbReference>
<gene>
    <name evidence="1" type="ORF">Anas_05988</name>
</gene>
<organism evidence="1 2">
    <name type="scientific">Armadillidium nasatum</name>
    <dbReference type="NCBI Taxonomy" id="96803"/>
    <lineage>
        <taxon>Eukaryota</taxon>
        <taxon>Metazoa</taxon>
        <taxon>Ecdysozoa</taxon>
        <taxon>Arthropoda</taxon>
        <taxon>Crustacea</taxon>
        <taxon>Multicrustacea</taxon>
        <taxon>Malacostraca</taxon>
        <taxon>Eumalacostraca</taxon>
        <taxon>Peracarida</taxon>
        <taxon>Isopoda</taxon>
        <taxon>Oniscidea</taxon>
        <taxon>Crinocheta</taxon>
        <taxon>Armadillidiidae</taxon>
        <taxon>Armadillidium</taxon>
    </lineage>
</organism>
<keyword evidence="2" id="KW-1185">Reference proteome</keyword>
<dbReference type="EMBL" id="SEYY01000497">
    <property type="protein sequence ID" value="KAB7507109.1"/>
    <property type="molecule type" value="Genomic_DNA"/>
</dbReference>
<comment type="caution">
    <text evidence="1">The sequence shown here is derived from an EMBL/GenBank/DDBJ whole genome shotgun (WGS) entry which is preliminary data.</text>
</comment>
<dbReference type="PANTHER" id="PTHR12761">
    <property type="entry name" value="HERMANSKY-PUDLAK SYNDROME PROTEIN 1"/>
    <property type="match status" value="1"/>
</dbReference>
<reference evidence="1 2" key="1">
    <citation type="journal article" date="2019" name="PLoS Biol.">
        <title>Sex chromosomes control vertical transmission of feminizing Wolbachia symbionts in an isopod.</title>
        <authorList>
            <person name="Becking T."/>
            <person name="Chebbi M.A."/>
            <person name="Giraud I."/>
            <person name="Moumen B."/>
            <person name="Laverre T."/>
            <person name="Caubet Y."/>
            <person name="Peccoud J."/>
            <person name="Gilbert C."/>
            <person name="Cordaux R."/>
        </authorList>
    </citation>
    <scope>NUCLEOTIDE SEQUENCE [LARGE SCALE GENOMIC DNA]</scope>
    <source>
        <strain evidence="1">ANa2</strain>
        <tissue evidence="1">Whole body excluding digestive tract and cuticle</tissue>
    </source>
</reference>
<dbReference type="PANTHER" id="PTHR12761:SF1">
    <property type="entry name" value="BLOC-3 COMPLEX MEMBER HPS1"/>
    <property type="match status" value="1"/>
</dbReference>
<dbReference type="AlphaFoldDB" id="A0A5N5TLT9"/>
<accession>A0A5N5TLT9</accession>
<dbReference type="OrthoDB" id="10255234at2759"/>
<name>A0A5N5TLT9_9CRUS</name>
<evidence type="ECO:0000313" key="2">
    <source>
        <dbReference type="Proteomes" id="UP000326759"/>
    </source>
</evidence>
<dbReference type="GO" id="GO:0005085">
    <property type="term" value="F:guanyl-nucleotide exchange factor activity"/>
    <property type="evidence" value="ECO:0007669"/>
    <property type="project" value="TreeGrafter"/>
</dbReference>
<feature type="non-terminal residue" evidence="1">
    <location>
        <position position="1"/>
    </location>
</feature>
<dbReference type="GO" id="GO:0031085">
    <property type="term" value="C:BLOC-3 complex"/>
    <property type="evidence" value="ECO:0007669"/>
    <property type="project" value="TreeGrafter"/>
</dbReference>
<evidence type="ECO:0000313" key="1">
    <source>
        <dbReference type="EMBL" id="KAB7507109.1"/>
    </source>
</evidence>